<accession>A0AAN4R3A2</accession>
<name>A0AAN4R3A2_9PROT</name>
<dbReference type="RefSeq" id="WP_062164699.1">
    <property type="nucleotide sequence ID" value="NZ_AP014690.1"/>
</dbReference>
<gene>
    <name evidence="1" type="ORF">ABO01nite_23250</name>
</gene>
<proteinExistence type="predicted"/>
<keyword evidence="2" id="KW-1185">Reference proteome</keyword>
<dbReference type="GeneID" id="78226605"/>
<dbReference type="Proteomes" id="UP000321287">
    <property type="component" value="Unassembled WGS sequence"/>
</dbReference>
<organism evidence="1 2">
    <name type="scientific">Asaia bogorensis NBRC 16594</name>
    <dbReference type="NCBI Taxonomy" id="1231624"/>
    <lineage>
        <taxon>Bacteria</taxon>
        <taxon>Pseudomonadati</taxon>
        <taxon>Pseudomonadota</taxon>
        <taxon>Alphaproteobacteria</taxon>
        <taxon>Acetobacterales</taxon>
        <taxon>Acetobacteraceae</taxon>
        <taxon>Asaia</taxon>
    </lineage>
</organism>
<dbReference type="EMBL" id="BJVS01000007">
    <property type="protein sequence ID" value="GEL54318.1"/>
    <property type="molecule type" value="Genomic_DNA"/>
</dbReference>
<reference evidence="1 2" key="1">
    <citation type="submission" date="2019-07" db="EMBL/GenBank/DDBJ databases">
        <title>Whole genome shotgun sequence of Asaia bogorensis NBRC 16594.</title>
        <authorList>
            <person name="Hosoyama A."/>
            <person name="Uohara A."/>
            <person name="Ohji S."/>
            <person name="Ichikawa N."/>
        </authorList>
    </citation>
    <scope>NUCLEOTIDE SEQUENCE [LARGE SCALE GENOMIC DNA]</scope>
    <source>
        <strain evidence="1 2">NBRC 16594</strain>
    </source>
</reference>
<comment type="caution">
    <text evidence="1">The sequence shown here is derived from an EMBL/GenBank/DDBJ whole genome shotgun (WGS) entry which is preliminary data.</text>
</comment>
<sequence>MANTLLNIETMLGSLSRLGATAPVSIGSVTLTGMEVPSGVTFGGQQQITIHRLPGGDRVIDLGGNDPNRIEMEGVFLGPSAQTRAESLAKIRRAGQPVRLQAAGMSIQVYVQAYRYTYEAKGAICRYFLVLELPGESANSAAVSTSALSGLIGDDATSALSSITSTVSTISQSVSNFVGQVQTVVGQVAPIANLIGAGGVLAQVSDKLQIVQGAATAGTNLSALPSAASSVIGGLQSAGSGLMDLVMQTGQNLEGITLNNSASLTALSQNAQLASTAIDAGSAVNRAAINAATATNAAIPSPAVHG</sequence>
<evidence type="ECO:0000313" key="1">
    <source>
        <dbReference type="EMBL" id="GEL54318.1"/>
    </source>
</evidence>
<evidence type="ECO:0000313" key="2">
    <source>
        <dbReference type="Proteomes" id="UP000321287"/>
    </source>
</evidence>
<protein>
    <submittedName>
        <fullName evidence="1">Uncharacterized protein</fullName>
    </submittedName>
</protein>
<dbReference type="KEGG" id="abg:Asbog_01565"/>
<dbReference type="AlphaFoldDB" id="A0AAN4R3A2"/>